<keyword evidence="13" id="KW-1185">Reference proteome</keyword>
<comment type="caution">
    <text evidence="12">The sequence shown here is derived from an EMBL/GenBank/DDBJ whole genome shotgun (WGS) entry which is preliminary data.</text>
</comment>
<dbReference type="PROSITE" id="PS50262">
    <property type="entry name" value="G_PROTEIN_RECEP_F1_2"/>
    <property type="match status" value="1"/>
</dbReference>
<feature type="region of interest" description="Disordered" evidence="9">
    <location>
        <begin position="448"/>
        <end position="546"/>
    </location>
</feature>
<organism evidence="12 13">
    <name type="scientific">Pomacea canaliculata</name>
    <name type="common">Golden apple snail</name>
    <dbReference type="NCBI Taxonomy" id="400727"/>
    <lineage>
        <taxon>Eukaryota</taxon>
        <taxon>Metazoa</taxon>
        <taxon>Spiralia</taxon>
        <taxon>Lophotrochozoa</taxon>
        <taxon>Mollusca</taxon>
        <taxon>Gastropoda</taxon>
        <taxon>Caenogastropoda</taxon>
        <taxon>Architaenioglossa</taxon>
        <taxon>Ampullarioidea</taxon>
        <taxon>Ampullariidae</taxon>
        <taxon>Pomacea</taxon>
    </lineage>
</organism>
<evidence type="ECO:0000256" key="5">
    <source>
        <dbReference type="ARBA" id="ARBA00023040"/>
    </source>
</evidence>
<feature type="transmembrane region" description="Helical" evidence="10">
    <location>
        <begin position="24"/>
        <end position="44"/>
    </location>
</feature>
<sequence length="546" mass="61134">MANQNNSTDVSGEDYASVPPRATFLALIILLSLVANVLLISAMWHTRKVVQNVQNFAIINMSAVCLFDCVFNMAVVFGSLSVGTWNFDDALCRCHLFAMTVVVIQTILLLTLLTIDRYLAVKLLHKYDLMLSPLYVPYIITTFMHQYHFSRELDFVIDYPSSVDAAFMWMRFSYSASFPITTYVWRKELWQTTKECVICRRSNSVVDIESKAKQGSRTTAVAENSSKIPSRMKDREQKEEPLTILSFNVPVLFATSEGIHIETQHSDVSDTELFYAEILDTAKSTQKQRLKGRRLDVGDPEADDLPMSLNTSDYDSSTEEDPPFRTVSAGQVNGTLDSSKSATAIDIKKDQKQDILSQQKSSTVFTLNGNDSGLDLSDTPGSSTEKQLQKLVEKSRTRASTEASPSSSQIDGDGISNDMEQECCKNCDCMLRHKSEHCPQTLQQKPIKLKPLEKSKRSRSRKEIQKKNKEAVIASNRACDKTAGQNETVLPSEQSKHQLETECEIENSQKKSVVESKRSSGTARGHKRTMTSDSQKPLMDSNSSQS</sequence>
<dbReference type="OrthoDB" id="10070371at2759"/>
<keyword evidence="4 10" id="KW-1133">Transmembrane helix</keyword>
<feature type="compositionally biased region" description="Polar residues" evidence="9">
    <location>
        <begin position="398"/>
        <end position="410"/>
    </location>
</feature>
<dbReference type="Gene3D" id="1.20.1070.10">
    <property type="entry name" value="Rhodopsin 7-helix transmembrane proteins"/>
    <property type="match status" value="1"/>
</dbReference>
<evidence type="ECO:0000256" key="7">
    <source>
        <dbReference type="ARBA" id="ARBA00023170"/>
    </source>
</evidence>
<keyword evidence="2" id="KW-1003">Cell membrane</keyword>
<dbReference type="AlphaFoldDB" id="A0A2T7P847"/>
<dbReference type="GO" id="GO:0004930">
    <property type="term" value="F:G protein-coupled receptor activity"/>
    <property type="evidence" value="ECO:0007669"/>
    <property type="project" value="UniProtKB-KW"/>
</dbReference>
<feature type="compositionally biased region" description="Polar residues" evidence="9">
    <location>
        <begin position="483"/>
        <end position="493"/>
    </location>
</feature>
<accession>A0A2T7P847</accession>
<dbReference type="InterPro" id="IPR017452">
    <property type="entry name" value="GPCR_Rhodpsn_7TM"/>
</dbReference>
<dbReference type="Proteomes" id="UP000245119">
    <property type="component" value="Linkage Group LG5"/>
</dbReference>
<evidence type="ECO:0000313" key="13">
    <source>
        <dbReference type="Proteomes" id="UP000245119"/>
    </source>
</evidence>
<dbReference type="InterPro" id="IPR000276">
    <property type="entry name" value="GPCR_Rhodpsn"/>
</dbReference>
<evidence type="ECO:0000313" key="12">
    <source>
        <dbReference type="EMBL" id="PVD29594.1"/>
    </source>
</evidence>
<feature type="region of interest" description="Disordered" evidence="9">
    <location>
        <begin position="287"/>
        <end position="336"/>
    </location>
</feature>
<evidence type="ECO:0000259" key="11">
    <source>
        <dbReference type="PROSITE" id="PS50262"/>
    </source>
</evidence>
<keyword evidence="6 10" id="KW-0472">Membrane</keyword>
<dbReference type="PRINTS" id="PR00237">
    <property type="entry name" value="GPCRRHODOPSN"/>
</dbReference>
<comment type="subcellular location">
    <subcellularLocation>
        <location evidence="1">Cell membrane</location>
        <topology evidence="1">Multi-pass membrane protein</topology>
    </subcellularLocation>
</comment>
<reference evidence="12 13" key="1">
    <citation type="submission" date="2018-04" db="EMBL/GenBank/DDBJ databases">
        <title>The genome of golden apple snail Pomacea canaliculata provides insight into stress tolerance and invasive adaptation.</title>
        <authorList>
            <person name="Liu C."/>
            <person name="Liu B."/>
            <person name="Ren Y."/>
            <person name="Zhang Y."/>
            <person name="Wang H."/>
            <person name="Li S."/>
            <person name="Jiang F."/>
            <person name="Yin L."/>
            <person name="Zhang G."/>
            <person name="Qian W."/>
            <person name="Fan W."/>
        </authorList>
    </citation>
    <scope>NUCLEOTIDE SEQUENCE [LARGE SCALE GENOMIC DNA]</scope>
    <source>
        <strain evidence="12">SZHN2017</strain>
        <tissue evidence="12">Muscle</tissue>
    </source>
</reference>
<feature type="transmembrane region" description="Helical" evidence="10">
    <location>
        <begin position="127"/>
        <end position="147"/>
    </location>
</feature>
<name>A0A2T7P847_POMCA</name>
<evidence type="ECO:0000256" key="8">
    <source>
        <dbReference type="ARBA" id="ARBA00023224"/>
    </source>
</evidence>
<gene>
    <name evidence="12" type="ORF">C0Q70_08849</name>
</gene>
<dbReference type="EMBL" id="PZQS01000005">
    <property type="protein sequence ID" value="PVD29594.1"/>
    <property type="molecule type" value="Genomic_DNA"/>
</dbReference>
<keyword evidence="5" id="KW-0297">G-protein coupled receptor</keyword>
<evidence type="ECO:0000256" key="2">
    <source>
        <dbReference type="ARBA" id="ARBA00022475"/>
    </source>
</evidence>
<keyword evidence="3 10" id="KW-0812">Transmembrane</keyword>
<dbReference type="GO" id="GO:0005886">
    <property type="term" value="C:plasma membrane"/>
    <property type="evidence" value="ECO:0007669"/>
    <property type="project" value="UniProtKB-SubCell"/>
</dbReference>
<feature type="region of interest" description="Disordered" evidence="9">
    <location>
        <begin position="366"/>
        <end position="415"/>
    </location>
</feature>
<dbReference type="Pfam" id="PF00001">
    <property type="entry name" value="7tm_1"/>
    <property type="match status" value="1"/>
</dbReference>
<feature type="transmembrane region" description="Helical" evidence="10">
    <location>
        <begin position="96"/>
        <end position="115"/>
    </location>
</feature>
<feature type="compositionally biased region" description="Basic and acidic residues" evidence="9">
    <location>
        <begin position="450"/>
        <end position="470"/>
    </location>
</feature>
<dbReference type="CDD" id="cd00637">
    <property type="entry name" value="7tm_classA_rhodopsin-like"/>
    <property type="match status" value="1"/>
</dbReference>
<keyword evidence="7" id="KW-0675">Receptor</keyword>
<evidence type="ECO:0000256" key="9">
    <source>
        <dbReference type="SAM" id="MobiDB-lite"/>
    </source>
</evidence>
<feature type="compositionally biased region" description="Basic and acidic residues" evidence="9">
    <location>
        <begin position="387"/>
        <end position="396"/>
    </location>
</feature>
<feature type="compositionally biased region" description="Polar residues" evidence="9">
    <location>
        <begin position="216"/>
        <end position="228"/>
    </location>
</feature>
<proteinExistence type="predicted"/>
<feature type="transmembrane region" description="Helical" evidence="10">
    <location>
        <begin position="56"/>
        <end position="76"/>
    </location>
</feature>
<evidence type="ECO:0000256" key="10">
    <source>
        <dbReference type="SAM" id="Phobius"/>
    </source>
</evidence>
<evidence type="ECO:0000256" key="1">
    <source>
        <dbReference type="ARBA" id="ARBA00004651"/>
    </source>
</evidence>
<protein>
    <recommendedName>
        <fullName evidence="11">G-protein coupled receptors family 1 profile domain-containing protein</fullName>
    </recommendedName>
</protein>
<dbReference type="PANTHER" id="PTHR22752">
    <property type="entry name" value="G PROTEIN-COUPLED RECEPTOR"/>
    <property type="match status" value="1"/>
</dbReference>
<keyword evidence="8" id="KW-0807">Transducer</keyword>
<evidence type="ECO:0000256" key="4">
    <source>
        <dbReference type="ARBA" id="ARBA00022989"/>
    </source>
</evidence>
<feature type="domain" description="G-protein coupled receptors family 1 profile" evidence="11">
    <location>
        <begin position="35"/>
        <end position="134"/>
    </location>
</feature>
<evidence type="ECO:0000256" key="3">
    <source>
        <dbReference type="ARBA" id="ARBA00022692"/>
    </source>
</evidence>
<evidence type="ECO:0000256" key="6">
    <source>
        <dbReference type="ARBA" id="ARBA00023136"/>
    </source>
</evidence>
<feature type="region of interest" description="Disordered" evidence="9">
    <location>
        <begin position="216"/>
        <end position="235"/>
    </location>
</feature>
<feature type="compositionally biased region" description="Basic and acidic residues" evidence="9">
    <location>
        <begin position="507"/>
        <end position="518"/>
    </location>
</feature>
<dbReference type="SUPFAM" id="SSF81321">
    <property type="entry name" value="Family A G protein-coupled receptor-like"/>
    <property type="match status" value="1"/>
</dbReference>
<feature type="compositionally biased region" description="Polar residues" evidence="9">
    <location>
        <begin position="531"/>
        <end position="546"/>
    </location>
</feature>